<proteinExistence type="predicted"/>
<reference evidence="1 2" key="1">
    <citation type="submission" date="2024-01" db="EMBL/GenBank/DDBJ databases">
        <title>The complete chloroplast genome sequence of Lithospermum erythrorhizon: insights into the phylogenetic relationship among Boraginaceae species and the maternal lineages of purple gromwells.</title>
        <authorList>
            <person name="Okada T."/>
            <person name="Watanabe K."/>
        </authorList>
    </citation>
    <scope>NUCLEOTIDE SEQUENCE [LARGE SCALE GENOMIC DNA]</scope>
</reference>
<organism evidence="1 2">
    <name type="scientific">Lithospermum erythrorhizon</name>
    <name type="common">Purple gromwell</name>
    <name type="synonym">Lithospermum officinale var. erythrorhizon</name>
    <dbReference type="NCBI Taxonomy" id="34254"/>
    <lineage>
        <taxon>Eukaryota</taxon>
        <taxon>Viridiplantae</taxon>
        <taxon>Streptophyta</taxon>
        <taxon>Embryophyta</taxon>
        <taxon>Tracheophyta</taxon>
        <taxon>Spermatophyta</taxon>
        <taxon>Magnoliopsida</taxon>
        <taxon>eudicotyledons</taxon>
        <taxon>Gunneridae</taxon>
        <taxon>Pentapetalae</taxon>
        <taxon>asterids</taxon>
        <taxon>lamiids</taxon>
        <taxon>Boraginales</taxon>
        <taxon>Boraginaceae</taxon>
        <taxon>Boraginoideae</taxon>
        <taxon>Lithospermeae</taxon>
        <taxon>Lithospermum</taxon>
    </lineage>
</organism>
<dbReference type="EMBL" id="BAABME010001102">
    <property type="protein sequence ID" value="GAA0147578.1"/>
    <property type="molecule type" value="Genomic_DNA"/>
</dbReference>
<keyword evidence="2" id="KW-1185">Reference proteome</keyword>
<dbReference type="Proteomes" id="UP001454036">
    <property type="component" value="Unassembled WGS sequence"/>
</dbReference>
<dbReference type="AlphaFoldDB" id="A0AAV3P8G3"/>
<sequence length="109" mass="12310">MKTTSKTRKSISLELKDANYKHGEVKLAECFLCYPKRKKDYLPVGDNFQRSLSSSAEQGFSHSIFNGRISFNSSTCQLPLFQHDYLFHILGITFANPSEIDTAGFPIQA</sequence>
<gene>
    <name evidence="1" type="ORF">LIER_07241</name>
</gene>
<accession>A0AAV3P8G3</accession>
<protein>
    <submittedName>
        <fullName evidence="1">Uncharacterized protein</fullName>
    </submittedName>
</protein>
<evidence type="ECO:0000313" key="2">
    <source>
        <dbReference type="Proteomes" id="UP001454036"/>
    </source>
</evidence>
<evidence type="ECO:0000313" key="1">
    <source>
        <dbReference type="EMBL" id="GAA0147578.1"/>
    </source>
</evidence>
<comment type="caution">
    <text evidence="1">The sequence shown here is derived from an EMBL/GenBank/DDBJ whole genome shotgun (WGS) entry which is preliminary data.</text>
</comment>
<name>A0AAV3P8G3_LITER</name>